<comment type="subcellular location">
    <subcellularLocation>
        <location evidence="1">Cell membrane</location>
        <topology evidence="1">Multi-pass membrane protein</topology>
    </subcellularLocation>
</comment>
<keyword evidence="8" id="KW-1185">Reference proteome</keyword>
<dbReference type="Proteomes" id="UP000198525">
    <property type="component" value="Unassembled WGS sequence"/>
</dbReference>
<feature type="transmembrane region" description="Helical" evidence="6">
    <location>
        <begin position="399"/>
        <end position="424"/>
    </location>
</feature>
<evidence type="ECO:0000256" key="2">
    <source>
        <dbReference type="ARBA" id="ARBA00022475"/>
    </source>
</evidence>
<keyword evidence="3 6" id="KW-0812">Transmembrane</keyword>
<feature type="transmembrane region" description="Helical" evidence="6">
    <location>
        <begin position="21"/>
        <end position="43"/>
    </location>
</feature>
<dbReference type="GO" id="GO:0005886">
    <property type="term" value="C:plasma membrane"/>
    <property type="evidence" value="ECO:0007669"/>
    <property type="project" value="UniProtKB-SubCell"/>
</dbReference>
<feature type="transmembrane region" description="Helical" evidence="6">
    <location>
        <begin position="245"/>
        <end position="265"/>
    </location>
</feature>
<evidence type="ECO:0000256" key="4">
    <source>
        <dbReference type="ARBA" id="ARBA00022989"/>
    </source>
</evidence>
<dbReference type="OrthoDB" id="3831435at2"/>
<gene>
    <name evidence="7" type="ORF">SAMN04487954_10338</name>
</gene>
<proteinExistence type="predicted"/>
<name>A0A1G8QZ52_9GAMM</name>
<dbReference type="PANTHER" id="PTHR30250:SF28">
    <property type="entry name" value="POLYSACCHARIDE BIOSYNTHESIS PROTEIN"/>
    <property type="match status" value="1"/>
</dbReference>
<dbReference type="AlphaFoldDB" id="A0A1G8QZ52"/>
<evidence type="ECO:0000256" key="5">
    <source>
        <dbReference type="ARBA" id="ARBA00023136"/>
    </source>
</evidence>
<keyword evidence="2" id="KW-1003">Cell membrane</keyword>
<dbReference type="RefSeq" id="WP_089683449.1">
    <property type="nucleotide sequence ID" value="NZ_FNES01000003.1"/>
</dbReference>
<feature type="transmembrane region" description="Helical" evidence="6">
    <location>
        <begin position="87"/>
        <end position="112"/>
    </location>
</feature>
<reference evidence="7 8" key="1">
    <citation type="submission" date="2016-10" db="EMBL/GenBank/DDBJ databases">
        <authorList>
            <person name="de Groot N.N."/>
        </authorList>
    </citation>
    <scope>NUCLEOTIDE SEQUENCE [LARGE SCALE GENOMIC DNA]</scope>
    <source>
        <strain evidence="7 8">CGMCC 1.6133</strain>
    </source>
</reference>
<evidence type="ECO:0000256" key="6">
    <source>
        <dbReference type="SAM" id="Phobius"/>
    </source>
</evidence>
<dbReference type="InterPro" id="IPR050833">
    <property type="entry name" value="Poly_Biosynth_Transport"/>
</dbReference>
<feature type="transmembrane region" description="Helical" evidence="6">
    <location>
        <begin position="304"/>
        <end position="324"/>
    </location>
</feature>
<sequence length="486" mass="52542">MMSRAKQRAARLLPKNKFARSVSVLAGGTAAGQIIVVAASPVLTRLYSPEDFGLLAVYAGLLGILSVIASLRYQLAIPLPESDEEAATIVVLSLITVGVTTLCTGVAVWLFGDYIVSLLNTPNLLPYLWLIPTSLFLMGVYQVFQYWAIRTKNFPSIAKTKFAQSLSMVVIQVGGYALGPVALLLGRVVGQSVGVLGLARSAFKQRPGNYSFSRLRRIRESANEYMKFPLVSTWAGLSSSAGSQLPPLLLAASLGVGSVGLFSLAQRVLAQPMSIIGKAISDVFYQKAAQAHREGGLAENVQKLFFILLLIGAPPGVAVFVFAPDVFLFVFGSEWHSAGMIARWMVPWMLADFVVSPCTGIYPIINKHGVALRFQIALMMSGIIGVVVGAWYFESLMVSVAIISALKSMVYLSRLVNIFIMLGIRLRAPAIKAMKSVFVCGFIVLPIIALWLYDISDTLLILGCGFVSTVMWLLSVVKYSKSVAII</sequence>
<feature type="transmembrane region" description="Helical" evidence="6">
    <location>
        <begin position="372"/>
        <end position="393"/>
    </location>
</feature>
<feature type="transmembrane region" description="Helical" evidence="6">
    <location>
        <begin position="436"/>
        <end position="453"/>
    </location>
</feature>
<feature type="transmembrane region" description="Helical" evidence="6">
    <location>
        <begin position="165"/>
        <end position="186"/>
    </location>
</feature>
<evidence type="ECO:0000256" key="3">
    <source>
        <dbReference type="ARBA" id="ARBA00022692"/>
    </source>
</evidence>
<keyword evidence="5 6" id="KW-0472">Membrane</keyword>
<organism evidence="7 8">
    <name type="scientific">Billgrantia gudaonensis</name>
    <dbReference type="NCBI Taxonomy" id="376427"/>
    <lineage>
        <taxon>Bacteria</taxon>
        <taxon>Pseudomonadati</taxon>
        <taxon>Pseudomonadota</taxon>
        <taxon>Gammaproteobacteria</taxon>
        <taxon>Oceanospirillales</taxon>
        <taxon>Halomonadaceae</taxon>
        <taxon>Billgrantia</taxon>
    </lineage>
</organism>
<dbReference type="Pfam" id="PF13440">
    <property type="entry name" value="Polysacc_synt_3"/>
    <property type="match status" value="1"/>
</dbReference>
<accession>A0A1G8QZ52</accession>
<feature type="transmembrane region" description="Helical" evidence="6">
    <location>
        <begin position="124"/>
        <end position="144"/>
    </location>
</feature>
<dbReference type="STRING" id="376427.SAMN04487954_10338"/>
<feature type="transmembrane region" description="Helical" evidence="6">
    <location>
        <begin position="55"/>
        <end position="75"/>
    </location>
</feature>
<evidence type="ECO:0000313" key="7">
    <source>
        <dbReference type="EMBL" id="SDJ10014.1"/>
    </source>
</evidence>
<evidence type="ECO:0000313" key="8">
    <source>
        <dbReference type="Proteomes" id="UP000198525"/>
    </source>
</evidence>
<dbReference type="EMBL" id="FNES01000003">
    <property type="protein sequence ID" value="SDJ10014.1"/>
    <property type="molecule type" value="Genomic_DNA"/>
</dbReference>
<evidence type="ECO:0000256" key="1">
    <source>
        <dbReference type="ARBA" id="ARBA00004651"/>
    </source>
</evidence>
<feature type="transmembrane region" description="Helical" evidence="6">
    <location>
        <begin position="344"/>
        <end position="365"/>
    </location>
</feature>
<keyword evidence="4 6" id="KW-1133">Transmembrane helix</keyword>
<dbReference type="PANTHER" id="PTHR30250">
    <property type="entry name" value="PST FAMILY PREDICTED COLANIC ACID TRANSPORTER"/>
    <property type="match status" value="1"/>
</dbReference>
<protein>
    <submittedName>
        <fullName evidence="7">Membrane protein involved in the export of O-antigen and teichoic acid</fullName>
    </submittedName>
</protein>
<feature type="transmembrane region" description="Helical" evidence="6">
    <location>
        <begin position="459"/>
        <end position="477"/>
    </location>
</feature>